<dbReference type="Proteomes" id="UP000218231">
    <property type="component" value="Unassembled WGS sequence"/>
</dbReference>
<keyword evidence="1" id="KW-0175">Coiled coil</keyword>
<sequence length="228" mass="26441">MDDVERELQACLLAVEKDIAKEKLRKTDNINTLNQMAAHITELTDEVEKMRLQLELAAGRVQMWVEYLKQEKDKISSQANCNHKSSILFAQVCEDLERNMQQLTERKQKLQEKLNEITFRRTRENDELNNLRKEIYELKKELEMLDARNEQTMKGCGKLRKTVQAKQDLLLNQQRSLTELKTECAILNETGYTSCDDTRTASRSGSQHSFSLDSSLIPVPASTPNHRR</sequence>
<evidence type="ECO:0000313" key="3">
    <source>
        <dbReference type="EMBL" id="PAV88590.1"/>
    </source>
</evidence>
<feature type="compositionally biased region" description="Polar residues" evidence="2">
    <location>
        <begin position="195"/>
        <end position="214"/>
    </location>
</feature>
<evidence type="ECO:0000256" key="2">
    <source>
        <dbReference type="SAM" id="MobiDB-lite"/>
    </source>
</evidence>
<keyword evidence="4" id="KW-1185">Reference proteome</keyword>
<evidence type="ECO:0000313" key="4">
    <source>
        <dbReference type="Proteomes" id="UP000218231"/>
    </source>
</evidence>
<comment type="caution">
    <text evidence="3">The sequence shown here is derived from an EMBL/GenBank/DDBJ whole genome shotgun (WGS) entry which is preliminary data.</text>
</comment>
<name>A0A2A2LQY4_9BILA</name>
<feature type="coiled-coil region" evidence="1">
    <location>
        <begin position="33"/>
        <end position="60"/>
    </location>
</feature>
<dbReference type="OrthoDB" id="5806018at2759"/>
<feature type="coiled-coil region" evidence="1">
    <location>
        <begin position="93"/>
        <end position="148"/>
    </location>
</feature>
<dbReference type="EMBL" id="LIAE01006510">
    <property type="protein sequence ID" value="PAV88590.1"/>
    <property type="molecule type" value="Genomic_DNA"/>
</dbReference>
<accession>A0A2A2LQY4</accession>
<protein>
    <submittedName>
        <fullName evidence="3">Uncharacterized protein</fullName>
    </submittedName>
</protein>
<reference evidence="3 4" key="1">
    <citation type="journal article" date="2017" name="Curr. Biol.">
        <title>Genome architecture and evolution of a unichromosomal asexual nematode.</title>
        <authorList>
            <person name="Fradin H."/>
            <person name="Zegar C."/>
            <person name="Gutwein M."/>
            <person name="Lucas J."/>
            <person name="Kovtun M."/>
            <person name="Corcoran D."/>
            <person name="Baugh L.R."/>
            <person name="Kiontke K."/>
            <person name="Gunsalus K."/>
            <person name="Fitch D.H."/>
            <person name="Piano F."/>
        </authorList>
    </citation>
    <scope>NUCLEOTIDE SEQUENCE [LARGE SCALE GENOMIC DNA]</scope>
    <source>
        <strain evidence="3">PF1309</strain>
    </source>
</reference>
<dbReference type="AlphaFoldDB" id="A0A2A2LQY4"/>
<proteinExistence type="predicted"/>
<feature type="region of interest" description="Disordered" evidence="2">
    <location>
        <begin position="195"/>
        <end position="228"/>
    </location>
</feature>
<evidence type="ECO:0000256" key="1">
    <source>
        <dbReference type="SAM" id="Coils"/>
    </source>
</evidence>
<gene>
    <name evidence="3" type="ORF">WR25_20221</name>
</gene>
<organism evidence="3 4">
    <name type="scientific">Diploscapter pachys</name>
    <dbReference type="NCBI Taxonomy" id="2018661"/>
    <lineage>
        <taxon>Eukaryota</taxon>
        <taxon>Metazoa</taxon>
        <taxon>Ecdysozoa</taxon>
        <taxon>Nematoda</taxon>
        <taxon>Chromadorea</taxon>
        <taxon>Rhabditida</taxon>
        <taxon>Rhabditina</taxon>
        <taxon>Rhabditomorpha</taxon>
        <taxon>Rhabditoidea</taxon>
        <taxon>Rhabditidae</taxon>
        <taxon>Diploscapter</taxon>
    </lineage>
</organism>